<comment type="caution">
    <text evidence="1">The sequence shown here is derived from an EMBL/GenBank/DDBJ whole genome shotgun (WGS) entry which is preliminary data.</text>
</comment>
<gene>
    <name evidence="1" type="ORF">J3U88_26165</name>
</gene>
<reference evidence="1" key="1">
    <citation type="submission" date="2021-03" db="EMBL/GenBank/DDBJ databases">
        <authorList>
            <person name="Wang G."/>
        </authorList>
    </citation>
    <scope>NUCLEOTIDE SEQUENCE</scope>
    <source>
        <strain evidence="1">KCTC 12899</strain>
    </source>
</reference>
<dbReference type="RefSeq" id="WP_207861965.1">
    <property type="nucleotide sequence ID" value="NZ_JAFREP010000029.1"/>
</dbReference>
<dbReference type="Proteomes" id="UP000664417">
    <property type="component" value="Unassembled WGS sequence"/>
</dbReference>
<dbReference type="EMBL" id="JAFREP010000029">
    <property type="protein sequence ID" value="MBO1321994.1"/>
    <property type="molecule type" value="Genomic_DNA"/>
</dbReference>
<dbReference type="AlphaFoldDB" id="A0A8J7QDV0"/>
<accession>A0A8J7QDV0</accession>
<evidence type="ECO:0000313" key="2">
    <source>
        <dbReference type="Proteomes" id="UP000664417"/>
    </source>
</evidence>
<evidence type="ECO:0008006" key="3">
    <source>
        <dbReference type="Google" id="ProtNLM"/>
    </source>
</evidence>
<sequence length="324" mass="37463">MEHPSEAEIQILHALNRYGYLTNDILHRMLRISPSLRWTQQLTHQLSQRRTNKAEFITTLKFPPSSRTGKLPYVYCLAPAGKRFLERDSPEESEPSLVARYPSFGVRDYEHRLLTIKAHIALSQLLEQRYPFLEIRHWDRYFVKTGRNRHRNGGKPLWAETRLELPGENRFCIPDAICELIDTRQSPPPSMLFAWEIACGADTKRNLYQLSRHLECLTTKVLAAKYRRHQAHTILLLCQERPLCSAIRRRFVECSPKASRLSSRVLLACAEDFFVDPETCWQAPIIRNQDAHFSFLTGKVTPFPTQVRGASSAEKNPPLNSQEG</sequence>
<protein>
    <recommendedName>
        <fullName evidence="3">Replication-relaxation</fullName>
    </recommendedName>
</protein>
<keyword evidence="2" id="KW-1185">Reference proteome</keyword>
<proteinExistence type="predicted"/>
<name>A0A8J7QDV0_9BACT</name>
<evidence type="ECO:0000313" key="1">
    <source>
        <dbReference type="EMBL" id="MBO1321994.1"/>
    </source>
</evidence>
<organism evidence="1 2">
    <name type="scientific">Acanthopleuribacter pedis</name>
    <dbReference type="NCBI Taxonomy" id="442870"/>
    <lineage>
        <taxon>Bacteria</taxon>
        <taxon>Pseudomonadati</taxon>
        <taxon>Acidobacteriota</taxon>
        <taxon>Holophagae</taxon>
        <taxon>Acanthopleuribacterales</taxon>
        <taxon>Acanthopleuribacteraceae</taxon>
        <taxon>Acanthopleuribacter</taxon>
    </lineage>
</organism>